<name>A0A3A4R6B4_9BACT</name>
<dbReference type="SUPFAM" id="SSF49299">
    <property type="entry name" value="PKD domain"/>
    <property type="match status" value="1"/>
</dbReference>
<dbReference type="InterPro" id="IPR000601">
    <property type="entry name" value="PKD_dom"/>
</dbReference>
<dbReference type="Pfam" id="PF18911">
    <property type="entry name" value="PKD_4"/>
    <property type="match status" value="1"/>
</dbReference>
<evidence type="ECO:0000313" key="8">
    <source>
        <dbReference type="Proteomes" id="UP000266426"/>
    </source>
</evidence>
<comment type="subcellular location">
    <subcellularLocation>
        <location evidence="1">Secreted</location>
    </subcellularLocation>
</comment>
<feature type="signal peptide" evidence="5">
    <location>
        <begin position="1"/>
        <end position="22"/>
    </location>
</feature>
<keyword evidence="2" id="KW-0964">Secreted</keyword>
<evidence type="ECO:0000256" key="2">
    <source>
        <dbReference type="ARBA" id="ARBA00022525"/>
    </source>
</evidence>
<dbReference type="Gene3D" id="2.60.40.10">
    <property type="entry name" value="Immunoglobulins"/>
    <property type="match status" value="2"/>
</dbReference>
<evidence type="ECO:0000256" key="5">
    <source>
        <dbReference type="SAM" id="SignalP"/>
    </source>
</evidence>
<feature type="chain" id="PRO_5017410465" evidence="5">
    <location>
        <begin position="23"/>
        <end position="1002"/>
    </location>
</feature>
<dbReference type="InterPro" id="IPR059100">
    <property type="entry name" value="TSP3_bac"/>
</dbReference>
<organism evidence="7 8">
    <name type="scientific">Candidatus Auribacter fodinae</name>
    <dbReference type="NCBI Taxonomy" id="2093366"/>
    <lineage>
        <taxon>Bacteria</taxon>
        <taxon>Pseudomonadati</taxon>
        <taxon>Candidatus Auribacterota</taxon>
        <taxon>Candidatus Auribacteria</taxon>
        <taxon>Candidatus Auribacterales</taxon>
        <taxon>Candidatus Auribacteraceae</taxon>
        <taxon>Candidatus Auribacter</taxon>
    </lineage>
</organism>
<feature type="domain" description="PKD" evidence="6">
    <location>
        <begin position="745"/>
        <end position="799"/>
    </location>
</feature>
<gene>
    <name evidence="7" type="ORF">C4541_09510</name>
</gene>
<evidence type="ECO:0000313" key="7">
    <source>
        <dbReference type="EMBL" id="RJP57818.1"/>
    </source>
</evidence>
<dbReference type="InterPro" id="IPR035986">
    <property type="entry name" value="PKD_dom_sf"/>
</dbReference>
<dbReference type="EMBL" id="QZJZ01000074">
    <property type="protein sequence ID" value="RJP57818.1"/>
    <property type="molecule type" value="Genomic_DNA"/>
</dbReference>
<evidence type="ECO:0000259" key="6">
    <source>
        <dbReference type="PROSITE" id="PS50093"/>
    </source>
</evidence>
<proteinExistence type="predicted"/>
<reference evidence="7 8" key="1">
    <citation type="journal article" date="2017" name="ISME J.">
        <title>Energy and carbon metabolisms in a deep terrestrial subsurface fluid microbial community.</title>
        <authorList>
            <person name="Momper L."/>
            <person name="Jungbluth S.P."/>
            <person name="Lee M.D."/>
            <person name="Amend J.P."/>
        </authorList>
    </citation>
    <scope>NUCLEOTIDE SEQUENCE [LARGE SCALE GENOMIC DNA]</scope>
    <source>
        <strain evidence="7">SURF_26</strain>
    </source>
</reference>
<dbReference type="PROSITE" id="PS50093">
    <property type="entry name" value="PKD"/>
    <property type="match status" value="1"/>
</dbReference>
<comment type="caution">
    <text evidence="7">The sequence shown here is derived from an EMBL/GenBank/DDBJ whole genome shotgun (WGS) entry which is preliminary data.</text>
</comment>
<evidence type="ECO:0000256" key="1">
    <source>
        <dbReference type="ARBA" id="ARBA00004613"/>
    </source>
</evidence>
<dbReference type="CDD" id="cd00146">
    <property type="entry name" value="PKD"/>
    <property type="match status" value="1"/>
</dbReference>
<keyword evidence="4" id="KW-0106">Calcium</keyword>
<evidence type="ECO:0000256" key="4">
    <source>
        <dbReference type="ARBA" id="ARBA00022837"/>
    </source>
</evidence>
<dbReference type="InterPro" id="IPR022409">
    <property type="entry name" value="PKD/Chitinase_dom"/>
</dbReference>
<dbReference type="Pfam" id="PF18884">
    <property type="entry name" value="TSP3_bac"/>
    <property type="match status" value="2"/>
</dbReference>
<protein>
    <submittedName>
        <fullName evidence="7">PKD domain-containing protein</fullName>
    </submittedName>
</protein>
<dbReference type="Proteomes" id="UP000266426">
    <property type="component" value="Unassembled WGS sequence"/>
</dbReference>
<evidence type="ECO:0000256" key="3">
    <source>
        <dbReference type="ARBA" id="ARBA00022729"/>
    </source>
</evidence>
<keyword evidence="3 5" id="KW-0732">Signal</keyword>
<sequence>MRFVFLIIISLCCLIVSLYAQDADHYWGQWHGPANGRACVPEAPGPDLRLAWSLNLFDPYDNDSLMGNFGYHVTNIYNEGTLVRADGSYIYLKINRDYTGAADPTVWKIDPVTGARLTSYPKASGEDTWVSRAFQLYDSPDGAVSLHAACFYGTNWDTVNLDNDSTAKYLGDSHSCLGSRVLMGKWAWRNNRFRSPHSIAYYHGGELQWWNGTGYAVRVEEDFSLIDHAWDDSKCVLFALTGYAGGVPYEKARYWVLDNEGSVTMDVEIADIYRPAGSTYWRPSNTDIVMKLAVKGDYIYAIERRTSVETNLVRRQISAGFVNSGEIALGTEYANRSLSYCIDDNAVYVQWPAKISAYSLDLSAVLWEQETPLRTVRHSDIQGFDYYRWPGTRNYSCQTIACNGQYIYSTADDRFQVHRASDGALVYQYILTDVPHRASHETKYRVIGEPGDIILMPDCVVVVSQLNCTRIWAFRPDSEAAQAPELIDPSNDTVVAYEGETLEYQIQLAKGAGPYTWSIDPATDDSVEPFLTVTDSGEITGWTPAPQDSCHTYGIVASVSNVNGSDSVSLNVTVLESPVTLTLCDFTDNNRIEAPGFSEAYYDAYYAGPHHVVKGTGRYFRAGEQLIFHFRNDSDATISAQYPQISFTHEDRMSQYSSDTVKMQYIPVGSVYISPHSTATKSFTLNKVDEGFHTMVNVWHTGLTLDKIELRGAFFIPVPDPGDDYYTVPGYTVVMDGSGSSNPQGTPLEFEWDFGDLTDFGVAETVEHAYASTGEYTVSLRVRNAGDNWSVPRSVIVYVLDNDGDYDCDGIMNSEELAYGTALNNNDTDYDGMFDKWEIDNNLDPLESGDASLDNDNDGVSNNVEHAFGSNPHSVDTDNDGQTDYQEIVAGMDPADPSSFFAMCGCEITPVQDGVAATITWTSAEPGQEYGWYTIYWKHPADEQWTEVGSRVYNEASTHNGDGTQSWTDTSITQDTETRIYKVAAQSYLDLNSGDGTLLKKN</sequence>
<accession>A0A3A4R6B4</accession>
<dbReference type="InterPro" id="IPR013783">
    <property type="entry name" value="Ig-like_fold"/>
</dbReference>
<dbReference type="AlphaFoldDB" id="A0A3A4R6B4"/>
<dbReference type="SMART" id="SM00089">
    <property type="entry name" value="PKD"/>
    <property type="match status" value="1"/>
</dbReference>